<reference evidence="9" key="2">
    <citation type="submission" date="2020-09" db="EMBL/GenBank/DDBJ databases">
        <authorList>
            <person name="Sun Q."/>
            <person name="Sedlacek I."/>
        </authorList>
    </citation>
    <scope>NUCLEOTIDE SEQUENCE</scope>
    <source>
        <strain evidence="9">CCM 7684</strain>
    </source>
</reference>
<evidence type="ECO:0000313" key="10">
    <source>
        <dbReference type="Proteomes" id="UP000602745"/>
    </source>
</evidence>
<evidence type="ECO:0000256" key="5">
    <source>
        <dbReference type="ARBA" id="ARBA00022692"/>
    </source>
</evidence>
<evidence type="ECO:0000256" key="1">
    <source>
        <dbReference type="ARBA" id="ARBA00004429"/>
    </source>
</evidence>
<comment type="caution">
    <text evidence="9">The sequence shown here is derived from an EMBL/GenBank/DDBJ whole genome shotgun (WGS) entry which is preliminary data.</text>
</comment>
<keyword evidence="3" id="KW-1003">Cell membrane</keyword>
<evidence type="ECO:0000256" key="3">
    <source>
        <dbReference type="ARBA" id="ARBA00022475"/>
    </source>
</evidence>
<keyword evidence="5 8" id="KW-0812">Transmembrane</keyword>
<sequence length="268" mass="28093">MALGLAVTHLIEDLYARADWLGWAGLAVAGVTAVAGMGFVAREMLAIRRLAAIDDLRNDATEVLRTDELAGAKRIAERLTGLYAAVPETARGRSAVTRHAADIFDGSDLLRLSEREILAPLDAAAARAVAQAAQRVSIVTAVAPRAFIDIAVVAGVSISLIRRIATIYGARPGTLGFFTLLRHVMSHLAVTGGMAAGESMIDQVVGHGLAARISAKLGEGVINGILTARVGLAAMAVCRPLPFDAVRAPTVRDVAGRLFERAEKKTDG</sequence>
<evidence type="ECO:0000256" key="6">
    <source>
        <dbReference type="ARBA" id="ARBA00022989"/>
    </source>
</evidence>
<keyword evidence="6 8" id="KW-1133">Transmembrane helix</keyword>
<dbReference type="InterPro" id="IPR006507">
    <property type="entry name" value="UPF0283"/>
</dbReference>
<protein>
    <recommendedName>
        <fullName evidence="11">TIGR01620 family protein</fullName>
    </recommendedName>
</protein>
<dbReference type="EMBL" id="BMCP01000002">
    <property type="protein sequence ID" value="GGE43109.1"/>
    <property type="molecule type" value="Genomic_DNA"/>
</dbReference>
<accession>A0A8J3DUM5</accession>
<dbReference type="Proteomes" id="UP000602745">
    <property type="component" value="Unassembled WGS sequence"/>
</dbReference>
<comment type="similarity">
    <text evidence="2">Belongs to the UPF0283 family.</text>
</comment>
<dbReference type="NCBIfam" id="TIGR01620">
    <property type="entry name" value="hyp_HI0043"/>
    <property type="match status" value="1"/>
</dbReference>
<dbReference type="PANTHER" id="PTHR39342">
    <property type="entry name" value="UPF0283 MEMBRANE PROTEIN YCJF"/>
    <property type="match status" value="1"/>
</dbReference>
<reference evidence="9" key="1">
    <citation type="journal article" date="2014" name="Int. J. Syst. Evol. Microbiol.">
        <title>Complete genome sequence of Corynebacterium casei LMG S-19264T (=DSM 44701T), isolated from a smear-ripened cheese.</title>
        <authorList>
            <consortium name="US DOE Joint Genome Institute (JGI-PGF)"/>
            <person name="Walter F."/>
            <person name="Albersmeier A."/>
            <person name="Kalinowski J."/>
            <person name="Ruckert C."/>
        </authorList>
    </citation>
    <scope>NUCLEOTIDE SEQUENCE</scope>
    <source>
        <strain evidence="9">CCM 7684</strain>
    </source>
</reference>
<evidence type="ECO:0000256" key="4">
    <source>
        <dbReference type="ARBA" id="ARBA00022519"/>
    </source>
</evidence>
<comment type="subcellular location">
    <subcellularLocation>
        <location evidence="1">Cell inner membrane</location>
        <topology evidence="1">Multi-pass membrane protein</topology>
    </subcellularLocation>
</comment>
<evidence type="ECO:0000256" key="8">
    <source>
        <dbReference type="SAM" id="Phobius"/>
    </source>
</evidence>
<name>A0A8J3DUM5_9RHOB</name>
<dbReference type="PANTHER" id="PTHR39342:SF1">
    <property type="entry name" value="UPF0283 MEMBRANE PROTEIN YCJF"/>
    <property type="match status" value="1"/>
</dbReference>
<evidence type="ECO:0000256" key="2">
    <source>
        <dbReference type="ARBA" id="ARBA00008255"/>
    </source>
</evidence>
<evidence type="ECO:0000256" key="7">
    <source>
        <dbReference type="ARBA" id="ARBA00023136"/>
    </source>
</evidence>
<dbReference type="GO" id="GO:0005886">
    <property type="term" value="C:plasma membrane"/>
    <property type="evidence" value="ECO:0007669"/>
    <property type="project" value="UniProtKB-SubCell"/>
</dbReference>
<organism evidence="9 10">
    <name type="scientific">Agaricicola taiwanensis</name>
    <dbReference type="NCBI Taxonomy" id="591372"/>
    <lineage>
        <taxon>Bacteria</taxon>
        <taxon>Pseudomonadati</taxon>
        <taxon>Pseudomonadota</taxon>
        <taxon>Alphaproteobacteria</taxon>
        <taxon>Rhodobacterales</taxon>
        <taxon>Paracoccaceae</taxon>
        <taxon>Agaricicola</taxon>
    </lineage>
</organism>
<keyword evidence="7 8" id="KW-0472">Membrane</keyword>
<keyword evidence="4" id="KW-0997">Cell inner membrane</keyword>
<gene>
    <name evidence="9" type="ORF">GCM10007276_20490</name>
</gene>
<dbReference type="AlphaFoldDB" id="A0A8J3DUM5"/>
<feature type="transmembrane region" description="Helical" evidence="8">
    <location>
        <begin position="20"/>
        <end position="41"/>
    </location>
</feature>
<evidence type="ECO:0008006" key="11">
    <source>
        <dbReference type="Google" id="ProtNLM"/>
    </source>
</evidence>
<dbReference type="InterPro" id="IPR021147">
    <property type="entry name" value="DUF697"/>
</dbReference>
<dbReference type="Pfam" id="PF05128">
    <property type="entry name" value="DUF697"/>
    <property type="match status" value="1"/>
</dbReference>
<evidence type="ECO:0000313" key="9">
    <source>
        <dbReference type="EMBL" id="GGE43109.1"/>
    </source>
</evidence>
<proteinExistence type="inferred from homology"/>
<keyword evidence="10" id="KW-1185">Reference proteome</keyword>